<sequence>MADQSCLLMPLQPQRARPRPNRPLPLDEYENYCDFPPDDLELEEVEFIWWVVASRISKKELRKRLNNAVASYSHSGCFHYAAVADQKGRGRYPRGVINTLYQVLKGRKLMGRSPETGIFYIQVDIWHLCIQAAFDWCPPKALTKRLRGMKIEYELGL</sequence>
<organism evidence="2 3">
    <name type="scientific">Pseudomonas monteilii</name>
    <dbReference type="NCBI Taxonomy" id="76759"/>
    <lineage>
        <taxon>Bacteria</taxon>
        <taxon>Pseudomonadati</taxon>
        <taxon>Pseudomonadota</taxon>
        <taxon>Gammaproteobacteria</taxon>
        <taxon>Pseudomonadales</taxon>
        <taxon>Pseudomonadaceae</taxon>
        <taxon>Pseudomonas</taxon>
    </lineage>
</organism>
<reference evidence="2 3" key="1">
    <citation type="submission" date="2019-10" db="EMBL/GenBank/DDBJ databases">
        <title>XDR Pseudomonas monteilii producing IMP-16 from LCR.</title>
        <authorList>
            <person name="Ballaben A."/>
            <person name="Doi Y."/>
        </authorList>
    </citation>
    <scope>NUCLEOTIDE SEQUENCE [LARGE SCALE GENOMIC DNA]</scope>
    <source>
        <strain evidence="2 3">597/14</strain>
    </source>
</reference>
<dbReference type="Proteomes" id="UP000440965">
    <property type="component" value="Unassembled WGS sequence"/>
</dbReference>
<dbReference type="GeneID" id="49871584"/>
<gene>
    <name evidence="2" type="ORF">F9Z43_21870</name>
</gene>
<protein>
    <submittedName>
        <fullName evidence="2">Uncharacterized protein</fullName>
    </submittedName>
</protein>
<name>A0A7W2L960_9PSED</name>
<evidence type="ECO:0000313" key="2">
    <source>
        <dbReference type="EMBL" id="MVF51908.1"/>
    </source>
</evidence>
<evidence type="ECO:0000256" key="1">
    <source>
        <dbReference type="SAM" id="MobiDB-lite"/>
    </source>
</evidence>
<dbReference type="EMBL" id="WEIK01000024">
    <property type="protein sequence ID" value="MVF51908.1"/>
    <property type="molecule type" value="Genomic_DNA"/>
</dbReference>
<evidence type="ECO:0000313" key="3">
    <source>
        <dbReference type="Proteomes" id="UP000440965"/>
    </source>
</evidence>
<feature type="region of interest" description="Disordered" evidence="1">
    <location>
        <begin position="1"/>
        <end position="22"/>
    </location>
</feature>
<dbReference type="AlphaFoldDB" id="A0A7W2L960"/>
<comment type="caution">
    <text evidence="2">The sequence shown here is derived from an EMBL/GenBank/DDBJ whole genome shotgun (WGS) entry which is preliminary data.</text>
</comment>
<accession>A0A7W2L960</accession>
<dbReference type="RefSeq" id="WP_155738438.1">
    <property type="nucleotide sequence ID" value="NZ_CP022562.1"/>
</dbReference>
<proteinExistence type="predicted"/>